<comment type="caution">
    <text evidence="2">The sequence shown here is derived from an EMBL/GenBank/DDBJ whole genome shotgun (WGS) entry which is preliminary data.</text>
</comment>
<gene>
    <name evidence="2" type="ORF">G3T36_04355</name>
</gene>
<dbReference type="InterPro" id="IPR050490">
    <property type="entry name" value="Bact_solute-bd_prot1"/>
</dbReference>
<dbReference type="PROSITE" id="PS51257">
    <property type="entry name" value="PROKAR_LIPOPROTEIN"/>
    <property type="match status" value="1"/>
</dbReference>
<keyword evidence="3" id="KW-1185">Reference proteome</keyword>
<dbReference type="EMBL" id="JAAGWY010000001">
    <property type="protein sequence ID" value="NEN05098.1"/>
    <property type="molecule type" value="Genomic_DNA"/>
</dbReference>
<dbReference type="Pfam" id="PF13416">
    <property type="entry name" value="SBP_bac_8"/>
    <property type="match status" value="1"/>
</dbReference>
<sequence length="437" mass="46955">MERKVFKPRRATRALLAVTAAALIGTAFTGCSASASDTTAKGGIQPLTMYNDNPQWKDGFVKAGDEIAKTTGYSLNPIALPSTANYTQTVLSSLPTNKSGDIIKWWSGKMLQGLAATGQLQDLTKQWDDAVKAGQISNDLRPYYSYKGKVYAVPFVQSYWVTFYSKTAFQKAGISAPPTTWSELESDLGKLKGAGYQFCTGQSEGWPSFVPFQMFVGAVSPDFYTNLTDNKASFDAPEVKQALTTWQKWIKNGWTTSADTKTFDCPAAMKAGKVAMVPMGTWANGLFKTAGLTDSEYGAFLTPSMTDGQAPGVFLEGGAIAVPKNAPHKAGALKAIAAWLTAPVQSIWSGYIGDSSPNPQVVATDAVIKSVASQVASEKPTILNRYYESLPPKLVQSTISTLGGFMVDPSNPDKTMSDLKNQAKTEWAAWDKNPSIG</sequence>
<dbReference type="Proteomes" id="UP000474967">
    <property type="component" value="Unassembled WGS sequence"/>
</dbReference>
<dbReference type="RefSeq" id="WP_163288210.1">
    <property type="nucleotide sequence ID" value="NZ_JAAGWY010000001.1"/>
</dbReference>
<keyword evidence="1" id="KW-0732">Signal</keyword>
<evidence type="ECO:0000256" key="1">
    <source>
        <dbReference type="SAM" id="SignalP"/>
    </source>
</evidence>
<dbReference type="SUPFAM" id="SSF53850">
    <property type="entry name" value="Periplasmic binding protein-like II"/>
    <property type="match status" value="1"/>
</dbReference>
<reference evidence="2 3" key="1">
    <citation type="journal article" date="2014" name="J. Microbiol.">
        <title>Diaminobutyricibacter tongyongensis gen. nov., sp. nov. and Homoserinibacter gongjuensis gen. nov., sp. nov. belong to the family Microbacteriaceae.</title>
        <authorList>
            <person name="Kim S.J."/>
            <person name="Ahn J.H."/>
            <person name="Weon H.Y."/>
            <person name="Hamada M."/>
            <person name="Suzuki K."/>
            <person name="Kwon S.W."/>
        </authorList>
    </citation>
    <scope>NUCLEOTIDE SEQUENCE [LARGE SCALE GENOMIC DNA]</scope>
    <source>
        <strain evidence="2 3">NBRC 108724</strain>
    </source>
</reference>
<name>A0A6L9XVR7_9MICO</name>
<dbReference type="PANTHER" id="PTHR43649">
    <property type="entry name" value="ARABINOSE-BINDING PROTEIN-RELATED"/>
    <property type="match status" value="1"/>
</dbReference>
<dbReference type="Gene3D" id="3.40.190.10">
    <property type="entry name" value="Periplasmic binding protein-like II"/>
    <property type="match status" value="2"/>
</dbReference>
<proteinExistence type="predicted"/>
<feature type="signal peptide" evidence="1">
    <location>
        <begin position="1"/>
        <end position="29"/>
    </location>
</feature>
<evidence type="ECO:0000313" key="2">
    <source>
        <dbReference type="EMBL" id="NEN05098.1"/>
    </source>
</evidence>
<protein>
    <submittedName>
        <fullName evidence="2">Extracellular solute-binding protein</fullName>
    </submittedName>
</protein>
<organism evidence="2 3">
    <name type="scientific">Leifsonia tongyongensis</name>
    <dbReference type="NCBI Taxonomy" id="1268043"/>
    <lineage>
        <taxon>Bacteria</taxon>
        <taxon>Bacillati</taxon>
        <taxon>Actinomycetota</taxon>
        <taxon>Actinomycetes</taxon>
        <taxon>Micrococcales</taxon>
        <taxon>Microbacteriaceae</taxon>
        <taxon>Leifsonia</taxon>
    </lineage>
</organism>
<feature type="chain" id="PRO_5039116036" evidence="1">
    <location>
        <begin position="30"/>
        <end position="437"/>
    </location>
</feature>
<dbReference type="InterPro" id="IPR006059">
    <property type="entry name" value="SBP"/>
</dbReference>
<dbReference type="AlphaFoldDB" id="A0A6L9XVR7"/>
<accession>A0A6L9XVR7</accession>
<dbReference type="PANTHER" id="PTHR43649:SF14">
    <property type="entry name" value="BLR3389 PROTEIN"/>
    <property type="match status" value="1"/>
</dbReference>
<evidence type="ECO:0000313" key="3">
    <source>
        <dbReference type="Proteomes" id="UP000474967"/>
    </source>
</evidence>